<protein>
    <submittedName>
        <fullName evidence="7">AMP-activated protein kinase glycogen-binding domain-containing protein</fullName>
    </submittedName>
</protein>
<dbReference type="Gene3D" id="1.20.5.170">
    <property type="match status" value="1"/>
</dbReference>
<evidence type="ECO:0000259" key="5">
    <source>
        <dbReference type="Pfam" id="PF18694"/>
    </source>
</evidence>
<feature type="region of interest" description="Disordered" evidence="3">
    <location>
        <begin position="172"/>
        <end position="200"/>
    </location>
</feature>
<feature type="coiled-coil region" evidence="2">
    <location>
        <begin position="233"/>
        <end position="285"/>
    </location>
</feature>
<feature type="coiled-coil region" evidence="2">
    <location>
        <begin position="873"/>
        <end position="934"/>
    </location>
</feature>
<feature type="compositionally biased region" description="Basic and acidic residues" evidence="3">
    <location>
        <begin position="174"/>
        <end position="188"/>
    </location>
</feature>
<dbReference type="Pfam" id="PF18694">
    <property type="entry name" value="TDP-43_N"/>
    <property type="match status" value="1"/>
</dbReference>
<dbReference type="Gene3D" id="2.60.40.10">
    <property type="entry name" value="Immunoglobulins"/>
    <property type="match status" value="1"/>
</dbReference>
<comment type="function">
    <text evidence="1">Non-catalytic subunit of AMP-activated protein kinase (AMPK), an energy sensor protein kinase that plays a key role in regulating cellular energy metabolism. In response to reduction of intracellular ATP levels, AMPK activates energy-producing pathways and inhibits energy-consuming processes: inhibits protein, carbohydrate and lipid biosynthesis, as well as cell growth and proliferation. AMPK acts via direct phosphorylation of metabolic enzymes, and by longer-term effects via phosphorylation of transcription regulators. Also acts as a regulator of cellular polarity by remodeling the actin cytoskeleton; probably by indirectly activating myosin. Beta non-catalytic subunit acts as a scaffold on which the AMPK complex assembles, via its C-terminus that bridges alpha (PRKAA1 or PRKAA2) and gamma subunits (PRKAG1, PRKAG2 or PRKAG3).</text>
</comment>
<evidence type="ECO:0000256" key="3">
    <source>
        <dbReference type="SAM" id="MobiDB-lite"/>
    </source>
</evidence>
<evidence type="ECO:0000256" key="2">
    <source>
        <dbReference type="SAM" id="Coils"/>
    </source>
</evidence>
<feature type="region of interest" description="Disordered" evidence="3">
    <location>
        <begin position="570"/>
        <end position="589"/>
    </location>
</feature>
<organism evidence="6 7">
    <name type="scientific">Trichuris muris</name>
    <name type="common">Mouse whipworm</name>
    <dbReference type="NCBI Taxonomy" id="70415"/>
    <lineage>
        <taxon>Eukaryota</taxon>
        <taxon>Metazoa</taxon>
        <taxon>Ecdysozoa</taxon>
        <taxon>Nematoda</taxon>
        <taxon>Enoplea</taxon>
        <taxon>Dorylaimia</taxon>
        <taxon>Trichinellida</taxon>
        <taxon>Trichuridae</taxon>
        <taxon>Trichuris</taxon>
    </lineage>
</organism>
<keyword evidence="2" id="KW-0175">Coiled coil</keyword>
<sequence>MLLTATCLIGHFLSRLNKLQSRSHVEFRSTADPDDRRPQETSKFSTSIFMAEANVEQFDKDLSSEQVVLVSSGVLECPLERDGTLALSTLQSQLPSACGLWYDAGDNKTRRAIRYNGTTATFGPPKEGWKNRVYYVSFYESNIVCSCSGSWTSLEGMSSSRRSFNLASAARTFHSREGPERDSFRDGGHSQSQTEGYESLHEVSEVSDTMLTDDVDLTPDVMAKRIHSLEMLLSEKENEMQNEVCKVNAINNTLEKQIKEKSACIQSLTQQCDDLDRELSLLKESAETKKASMRRTETSSDGGIGETRKLVGDLQTGRMSSNGYGEMSPIDDLIHWLTKSRQMINAMQQRWQQKGLPLEELYDVDESVSEQEMQRFVEDIRELQSNCSRLNASLEGKDKELRELRMAHLTALEEKVKSQRALEEHLECCKKVPADSKANGAWDEMNSLRKAYEDGQLLSAELESKLCQKDEELRMVTNRLNAAERERTNFIGKIDKAKNECEELQRRLNAANADLEESNHRLNVAEENLQSLEKCCKDAENCCKNLKADLDQKSSEIVDLKNVVRDLQEQAAATRNASEHSEERNEEPEAMLRTIKYDMAYDPNMQTADLRNGEQPMSYGDMELRCKDLETQLQKKDAEMIQLQQKISSTDQESGDAARRLSELEAELESARKQIDRLRSGFEANEENAETRRSYDDAAHRLSQMQATLEQKEVETATLHAEMENLHEQIRFANKRGDDAQWRCGELEAELERANNDIQTFRADLEHNAAMKHRCEELEMTLEQKRTETSTLHSSMEALEDQIRCANKRGDDAQWRCGELEADLGKANHELGNLRSRLNELEQSNSWLDKSYNDTKWRCGELEAMLGNKDGEINHLKGSLENLLNEKNNLLSEVDELNARCKGMENHLGLSENAEELERKMASLMSENERMKIQLDKHYTAARTSPERKTSQVTREEAYDELSSELYKLHQKKYSLEKQMSEVQTELFSYQQNHLKMMEERKGLENELNRVRENAGRLEWFNGELEAHKRNLEQQLNDKNNEIQYLKGEIEKYNSRGDMNCSPAEMAARISYLETELHKTHDNLREASDKAKWYKGEVDYFRQELGNCHGRIRWLESELNRVHGLLNEQKASGGDIEWDKLRAERNSLQEEVNGLRNQLHEEGEKRRWYQGEKEYFCNMSQDLAAKLQTVRLSSDIMAQRPNDKSIAELNRFKEHLEGQLREMTDKAKWYEGEKEYFKNELTTCAQRCNELQRICDQTGHLPGDAFWIQKEPYVDRNRWLLCQWSEVRKNGTRRTLFETSSPHAHQIYLCLSCFNWECALLMHRRNDGTWYLWVDVPAGRHEFRFMQNGQWHTSKDYNCCWNDYGSDNNWMIIE</sequence>
<feature type="coiled-coil region" evidence="2">
    <location>
        <begin position="1206"/>
        <end position="1233"/>
    </location>
</feature>
<dbReference type="WBParaSite" id="TMUE_1000003837.1">
    <property type="protein sequence ID" value="TMUE_1000003837.1"/>
    <property type="gene ID" value="WBGene00295337"/>
</dbReference>
<evidence type="ECO:0000256" key="1">
    <source>
        <dbReference type="ARBA" id="ARBA00025180"/>
    </source>
</evidence>
<name>A0A5S6QA45_TRIMR</name>
<dbReference type="SUPFAM" id="SSF90257">
    <property type="entry name" value="Myosin rod fragments"/>
    <property type="match status" value="1"/>
</dbReference>
<dbReference type="Proteomes" id="UP000046395">
    <property type="component" value="Unassembled WGS sequence"/>
</dbReference>
<dbReference type="InterPro" id="IPR032640">
    <property type="entry name" value="AMPK1_CBM"/>
</dbReference>
<keyword evidence="6" id="KW-1185">Reference proteome</keyword>
<accession>A0A5S6QA45</accession>
<dbReference type="InterPro" id="IPR014756">
    <property type="entry name" value="Ig_E-set"/>
</dbReference>
<dbReference type="PANTHER" id="PTHR23159">
    <property type="entry name" value="CENTROSOMAL PROTEIN 2"/>
    <property type="match status" value="1"/>
</dbReference>
<feature type="coiled-coil region" evidence="2">
    <location>
        <begin position="619"/>
        <end position="844"/>
    </location>
</feature>
<feature type="region of interest" description="Disordered" evidence="3">
    <location>
        <begin position="286"/>
        <end position="307"/>
    </location>
</feature>
<dbReference type="CDD" id="cd02859">
    <property type="entry name" value="E_set_AMPKbeta_like_N"/>
    <property type="match status" value="1"/>
</dbReference>
<feature type="domain" description="TAR DNA-binding protein 43 N-terminal" evidence="5">
    <location>
        <begin position="71"/>
        <end position="138"/>
    </location>
</feature>
<feature type="coiled-coil region" evidence="2">
    <location>
        <begin position="373"/>
        <end position="400"/>
    </location>
</feature>
<dbReference type="CDD" id="cd19609">
    <property type="entry name" value="NTD_TDP-43"/>
    <property type="match status" value="1"/>
</dbReference>
<dbReference type="InterPro" id="IPR041105">
    <property type="entry name" value="TDP-43_N"/>
</dbReference>
<dbReference type="Pfam" id="PF16561">
    <property type="entry name" value="AMPK1_CBM"/>
    <property type="match status" value="1"/>
</dbReference>
<feature type="compositionally biased region" description="Basic and acidic residues" evidence="3">
    <location>
        <begin position="286"/>
        <end position="298"/>
    </location>
</feature>
<feature type="coiled-coil region" evidence="2">
    <location>
        <begin position="1138"/>
        <end position="1165"/>
    </location>
</feature>
<evidence type="ECO:0000259" key="4">
    <source>
        <dbReference type="Pfam" id="PF16561"/>
    </source>
</evidence>
<dbReference type="STRING" id="70415.A0A5S6QA45"/>
<feature type="domain" description="AMP-activated protein kinase glycogen-binding" evidence="4">
    <location>
        <begin position="1304"/>
        <end position="1373"/>
    </location>
</feature>
<dbReference type="PANTHER" id="PTHR23159:SF60">
    <property type="entry name" value="SPINDLE ASSEMBLY ABNORMAL PROTEIN 4"/>
    <property type="match status" value="1"/>
</dbReference>
<proteinExistence type="predicted"/>
<dbReference type="SUPFAM" id="SSF81296">
    <property type="entry name" value="E set domains"/>
    <property type="match status" value="1"/>
</dbReference>
<reference evidence="7" key="1">
    <citation type="submission" date="2019-12" db="UniProtKB">
        <authorList>
            <consortium name="WormBaseParasite"/>
        </authorList>
    </citation>
    <scope>IDENTIFICATION</scope>
</reference>
<evidence type="ECO:0000313" key="7">
    <source>
        <dbReference type="WBParaSite" id="TMUE_1000003837.1"/>
    </source>
</evidence>
<feature type="coiled-coil region" evidence="2">
    <location>
        <begin position="994"/>
        <end position="1056"/>
    </location>
</feature>
<evidence type="ECO:0000313" key="6">
    <source>
        <dbReference type="Proteomes" id="UP000046395"/>
    </source>
</evidence>
<dbReference type="SUPFAM" id="SSF57997">
    <property type="entry name" value="Tropomyosin"/>
    <property type="match status" value="2"/>
</dbReference>
<dbReference type="InterPro" id="IPR013783">
    <property type="entry name" value="Ig-like_fold"/>
</dbReference>
<dbReference type="Gene3D" id="1.10.287.1490">
    <property type="match status" value="3"/>
</dbReference>